<dbReference type="Proteomes" id="UP000077173">
    <property type="component" value="Unassembled WGS sequence"/>
</dbReference>
<organism evidence="1 2">
    <name type="scientific">Bradyrhizobium neotropicale</name>
    <dbReference type="NCBI Taxonomy" id="1497615"/>
    <lineage>
        <taxon>Bacteria</taxon>
        <taxon>Pseudomonadati</taxon>
        <taxon>Pseudomonadota</taxon>
        <taxon>Alphaproteobacteria</taxon>
        <taxon>Hyphomicrobiales</taxon>
        <taxon>Nitrobacteraceae</taxon>
        <taxon>Bradyrhizobium</taxon>
    </lineage>
</organism>
<evidence type="ECO:0000313" key="1">
    <source>
        <dbReference type="EMBL" id="OAF19825.1"/>
    </source>
</evidence>
<dbReference type="AlphaFoldDB" id="A0A176ZJ41"/>
<proteinExistence type="predicted"/>
<comment type="caution">
    <text evidence="1">The sequence shown here is derived from an EMBL/GenBank/DDBJ whole genome shotgun (WGS) entry which is preliminary data.</text>
</comment>
<dbReference type="GeneID" id="32584974"/>
<evidence type="ECO:0000313" key="2">
    <source>
        <dbReference type="Proteomes" id="UP000077173"/>
    </source>
</evidence>
<accession>A0A176ZJ41</accession>
<gene>
    <name evidence="1" type="ORF">AXW67_35165</name>
</gene>
<dbReference type="EMBL" id="LSEF01000014">
    <property type="protein sequence ID" value="OAF19825.1"/>
    <property type="molecule type" value="Genomic_DNA"/>
</dbReference>
<keyword evidence="2" id="KW-1185">Reference proteome</keyword>
<protein>
    <submittedName>
        <fullName evidence="1">Uncharacterized protein</fullName>
    </submittedName>
</protein>
<reference evidence="1 2" key="1">
    <citation type="submission" date="2016-02" db="EMBL/GenBank/DDBJ databases">
        <title>Draft genome sequence of the strain BR 10247T Bradyrhizobium neotropicale isolated from nodules of Centrolobium paraense.</title>
        <authorList>
            <person name="Simoes-Araujo J.L."/>
            <person name="Barauna A.C."/>
            <person name="Silva K."/>
            <person name="Zilli J.E."/>
        </authorList>
    </citation>
    <scope>NUCLEOTIDE SEQUENCE [LARGE SCALE GENOMIC DNA]</scope>
    <source>
        <strain evidence="1 2">BR 10247</strain>
    </source>
</reference>
<sequence length="84" mass="9438">MLRLFMMQALAEAKTQYHSFRVELTRRKPLPSNISQSHKPSGIAKGWASNCCDTGVQQQRAGDVIGFELAALARCYNPLRSKEK</sequence>
<name>A0A176ZJ41_9BRAD</name>